<accession>A0A0U3G1Y5</accession>
<dbReference type="RefSeq" id="WP_075049518.1">
    <property type="nucleotide sequence ID" value="NZ_CP006867.1"/>
</dbReference>
<name>A0A0U3G1Y5_9CREN</name>
<keyword evidence="2" id="KW-1185">Reference proteome</keyword>
<dbReference type="GeneID" id="30679904"/>
<proteinExistence type="predicted"/>
<dbReference type="KEGG" id="iis:EYM_02530"/>
<dbReference type="EMBL" id="CP006867">
    <property type="protein sequence ID" value="ALU12332.1"/>
    <property type="molecule type" value="Genomic_DNA"/>
</dbReference>
<gene>
    <name evidence="1" type="ORF">EYM_02530</name>
</gene>
<reference evidence="1 2" key="1">
    <citation type="submission" date="2013-11" db="EMBL/GenBank/DDBJ databases">
        <title>Comparative genomics of Ignicoccus.</title>
        <authorList>
            <person name="Podar M."/>
        </authorList>
    </citation>
    <scope>NUCLEOTIDE SEQUENCE [LARGE SCALE GENOMIC DNA]</scope>
    <source>
        <strain evidence="1 2">DSM 13165</strain>
    </source>
</reference>
<dbReference type="Proteomes" id="UP000060778">
    <property type="component" value="Chromosome"/>
</dbReference>
<organism evidence="1 2">
    <name type="scientific">Ignicoccus islandicus DSM 13165</name>
    <dbReference type="NCBI Taxonomy" id="940295"/>
    <lineage>
        <taxon>Archaea</taxon>
        <taxon>Thermoproteota</taxon>
        <taxon>Thermoprotei</taxon>
        <taxon>Desulfurococcales</taxon>
        <taxon>Desulfurococcaceae</taxon>
        <taxon>Ignicoccus</taxon>
    </lineage>
</organism>
<protein>
    <submittedName>
        <fullName evidence="1">Uncharacterized protein</fullName>
    </submittedName>
</protein>
<evidence type="ECO:0000313" key="1">
    <source>
        <dbReference type="EMBL" id="ALU12332.1"/>
    </source>
</evidence>
<dbReference type="AlphaFoldDB" id="A0A0U3G1Y5"/>
<dbReference type="OrthoDB" id="381247at2157"/>
<evidence type="ECO:0000313" key="2">
    <source>
        <dbReference type="Proteomes" id="UP000060778"/>
    </source>
</evidence>
<sequence>MSRSSFKFLPSRMGFCPLVIAMEEIDHVNQKRRVILYDVETGKLYEIDDLPYQVYSLSSLKGERECWEKVFESLGVRWECERRSECPVFKRISNQS</sequence>